<feature type="domain" description="Transposase Helix-turn-helix" evidence="1">
    <location>
        <begin position="22"/>
        <end position="68"/>
    </location>
</feature>
<sequence>HELLEVLKAGELTKKKSGRPSPLSLEDQLLLTLGYWREYRTLFHLGLSYQVHESTAQRIVKRVETRLEGSGVLSLAQTASRECVRGVLLDASEVPIERPQKNKRLTTVERSTPTP</sequence>
<keyword evidence="2" id="KW-0378">Hydrolase</keyword>
<protein>
    <submittedName>
        <fullName evidence="2">Helix-turn-helix of DDE superfamily endonuclease</fullName>
    </submittedName>
</protein>
<accession>A0A1T4Y6F8</accession>
<keyword evidence="2" id="KW-0255">Endonuclease</keyword>
<keyword evidence="3" id="KW-1185">Reference proteome</keyword>
<dbReference type="RefSeq" id="WP_078924394.1">
    <property type="nucleotide sequence ID" value="NZ_FUYB01000046.1"/>
</dbReference>
<proteinExistence type="predicted"/>
<dbReference type="AlphaFoldDB" id="A0A1T4Y6F8"/>
<dbReference type="Proteomes" id="UP000190460">
    <property type="component" value="Unassembled WGS sequence"/>
</dbReference>
<gene>
    <name evidence="2" type="ORF">SAMN02745130_03994</name>
</gene>
<name>A0A1T4Y6F8_9GAMM</name>
<feature type="non-terminal residue" evidence="2">
    <location>
        <position position="1"/>
    </location>
</feature>
<dbReference type="EMBL" id="FUYB01000046">
    <property type="protein sequence ID" value="SKA97434.1"/>
    <property type="molecule type" value="Genomic_DNA"/>
</dbReference>
<dbReference type="STRING" id="92487.SAMN02745130_03994"/>
<organism evidence="2 3">
    <name type="scientific">Thiothrix eikelboomii</name>
    <dbReference type="NCBI Taxonomy" id="92487"/>
    <lineage>
        <taxon>Bacteria</taxon>
        <taxon>Pseudomonadati</taxon>
        <taxon>Pseudomonadota</taxon>
        <taxon>Gammaproteobacteria</taxon>
        <taxon>Thiotrichales</taxon>
        <taxon>Thiotrichaceae</taxon>
        <taxon>Thiothrix</taxon>
    </lineage>
</organism>
<evidence type="ECO:0000313" key="3">
    <source>
        <dbReference type="Proteomes" id="UP000190460"/>
    </source>
</evidence>
<dbReference type="GO" id="GO:0004519">
    <property type="term" value="F:endonuclease activity"/>
    <property type="evidence" value="ECO:0007669"/>
    <property type="project" value="UniProtKB-KW"/>
</dbReference>
<dbReference type="InterPro" id="IPR027805">
    <property type="entry name" value="Transposase_HTH_dom"/>
</dbReference>
<reference evidence="2 3" key="1">
    <citation type="submission" date="2017-02" db="EMBL/GenBank/DDBJ databases">
        <authorList>
            <person name="Peterson S.W."/>
        </authorList>
    </citation>
    <scope>NUCLEOTIDE SEQUENCE [LARGE SCALE GENOMIC DNA]</scope>
    <source>
        <strain evidence="2 3">ATCC 49788</strain>
    </source>
</reference>
<evidence type="ECO:0000259" key="1">
    <source>
        <dbReference type="Pfam" id="PF13613"/>
    </source>
</evidence>
<evidence type="ECO:0000313" key="2">
    <source>
        <dbReference type="EMBL" id="SKA97434.1"/>
    </source>
</evidence>
<keyword evidence="2" id="KW-0540">Nuclease</keyword>
<dbReference type="Pfam" id="PF13613">
    <property type="entry name" value="HTH_Tnp_4"/>
    <property type="match status" value="1"/>
</dbReference>